<proteinExistence type="predicted"/>
<dbReference type="Pfam" id="PF11158">
    <property type="entry name" value="DUF2938"/>
    <property type="match status" value="1"/>
</dbReference>
<evidence type="ECO:0000313" key="3">
    <source>
        <dbReference type="Proteomes" id="UP000769617"/>
    </source>
</evidence>
<dbReference type="EMBL" id="JAHYCA010000004">
    <property type="protein sequence ID" value="MBW6392078.1"/>
    <property type="molecule type" value="Genomic_DNA"/>
</dbReference>
<keyword evidence="1" id="KW-0472">Membrane</keyword>
<accession>A0ABS6ZQK1</accession>
<feature type="transmembrane region" description="Helical" evidence="1">
    <location>
        <begin position="143"/>
        <end position="163"/>
    </location>
</feature>
<dbReference type="RefSeq" id="WP_219792549.1">
    <property type="nucleotide sequence ID" value="NZ_JAHYCA010000004.1"/>
</dbReference>
<dbReference type="Proteomes" id="UP000769617">
    <property type="component" value="Unassembled WGS sequence"/>
</dbReference>
<name>A0ABS6ZQK1_9GAMM</name>
<protein>
    <submittedName>
        <fullName evidence="2">DUF2938 domain-containing protein</fullName>
    </submittedName>
</protein>
<feature type="transmembrane region" description="Helical" evidence="1">
    <location>
        <begin position="7"/>
        <end position="28"/>
    </location>
</feature>
<dbReference type="InterPro" id="IPR021329">
    <property type="entry name" value="DUF2938"/>
</dbReference>
<gene>
    <name evidence="2" type="ORF">KPL81_13030</name>
</gene>
<evidence type="ECO:0000256" key="1">
    <source>
        <dbReference type="SAM" id="Phobius"/>
    </source>
</evidence>
<feature type="transmembrane region" description="Helical" evidence="1">
    <location>
        <begin position="105"/>
        <end position="131"/>
    </location>
</feature>
<keyword evidence="3" id="KW-1185">Reference proteome</keyword>
<evidence type="ECO:0000313" key="2">
    <source>
        <dbReference type="EMBL" id="MBW6392078.1"/>
    </source>
</evidence>
<sequence>MHEVDEILLHSMVIGIGATLVMDLWGCIQQRLFKSPSLDYALVARWLGHFARGRFRHASIMAASPIANERAWGWIVHYAIGIVFAALLVYLWGVEWVRNPTLAPALVVGVGTVAVPFFVMQPAFGVGIAGARTPSPTITRLKSLAAYTAFDLGLFLAANVWALRGA</sequence>
<reference evidence="2 3" key="1">
    <citation type="submission" date="2021-07" db="EMBL/GenBank/DDBJ databases">
        <authorList>
            <person name="So Y."/>
        </authorList>
    </citation>
    <scope>NUCLEOTIDE SEQUENCE [LARGE SCALE GENOMIC DNA]</scope>
    <source>
        <strain evidence="2 3">Y3S6</strain>
    </source>
</reference>
<organism evidence="2 3">
    <name type="scientific">Billgrantia antri</name>
    <dbReference type="NCBI Taxonomy" id="2846777"/>
    <lineage>
        <taxon>Bacteria</taxon>
        <taxon>Pseudomonadati</taxon>
        <taxon>Pseudomonadota</taxon>
        <taxon>Gammaproteobacteria</taxon>
        <taxon>Oceanospirillales</taxon>
        <taxon>Halomonadaceae</taxon>
        <taxon>Billgrantia</taxon>
    </lineage>
</organism>
<comment type="caution">
    <text evidence="2">The sequence shown here is derived from an EMBL/GenBank/DDBJ whole genome shotgun (WGS) entry which is preliminary data.</text>
</comment>
<keyword evidence="1" id="KW-0812">Transmembrane</keyword>
<keyword evidence="1" id="KW-1133">Transmembrane helix</keyword>
<feature type="transmembrane region" description="Helical" evidence="1">
    <location>
        <begin position="71"/>
        <end position="93"/>
    </location>
</feature>